<dbReference type="PANTHER" id="PTHR43004">
    <property type="entry name" value="TRK SYSTEM POTASSIUM UPTAKE PROTEIN"/>
    <property type="match status" value="1"/>
</dbReference>
<dbReference type="Gene3D" id="3.40.30.120">
    <property type="match status" value="1"/>
</dbReference>
<evidence type="ECO:0000256" key="1">
    <source>
        <dbReference type="ARBA" id="ARBA00001974"/>
    </source>
</evidence>
<organism evidence="6 7">
    <name type="scientific">Pseudofrankia asymbiotica</name>
    <dbReference type="NCBI Taxonomy" id="1834516"/>
    <lineage>
        <taxon>Bacteria</taxon>
        <taxon>Bacillati</taxon>
        <taxon>Actinomycetota</taxon>
        <taxon>Actinomycetes</taxon>
        <taxon>Frankiales</taxon>
        <taxon>Frankiaceae</taxon>
        <taxon>Pseudofrankia</taxon>
    </lineage>
</organism>
<comment type="caution">
    <text evidence="6">The sequence shown here is derived from an EMBL/GenBank/DDBJ whole genome shotgun (WGS) entry which is preliminary data.</text>
</comment>
<dbReference type="PANTHER" id="PTHR43004:SF19">
    <property type="entry name" value="BINDING MONOOXYGENASE, PUTATIVE (JCVI)-RELATED"/>
    <property type="match status" value="1"/>
</dbReference>
<dbReference type="STRING" id="1834516.BL253_04915"/>
<dbReference type="PRINTS" id="PR00420">
    <property type="entry name" value="RNGMNOXGNASE"/>
</dbReference>
<feature type="compositionally biased region" description="Gly residues" evidence="4">
    <location>
        <begin position="399"/>
        <end position="411"/>
    </location>
</feature>
<dbReference type="Gene3D" id="3.30.9.10">
    <property type="entry name" value="D-Amino Acid Oxidase, subunit A, domain 2"/>
    <property type="match status" value="1"/>
</dbReference>
<dbReference type="GO" id="GO:0016709">
    <property type="term" value="F:oxidoreductase activity, acting on paired donors, with incorporation or reduction of molecular oxygen, NAD(P)H as one donor, and incorporation of one atom of oxygen"/>
    <property type="evidence" value="ECO:0007669"/>
    <property type="project" value="UniProtKB-ARBA"/>
</dbReference>
<dbReference type="InterPro" id="IPR036188">
    <property type="entry name" value="FAD/NAD-bd_sf"/>
</dbReference>
<name>A0A1V2IGT9_9ACTN</name>
<evidence type="ECO:0000313" key="7">
    <source>
        <dbReference type="Proteomes" id="UP000188929"/>
    </source>
</evidence>
<keyword evidence="3" id="KW-0274">FAD</keyword>
<evidence type="ECO:0000313" key="6">
    <source>
        <dbReference type="EMBL" id="ONH32384.1"/>
    </source>
</evidence>
<reference evidence="7" key="1">
    <citation type="submission" date="2016-10" db="EMBL/GenBank/DDBJ databases">
        <title>Frankia sp. NRRL B-16386 Genome sequencing.</title>
        <authorList>
            <person name="Ghodhbane-Gtari F."/>
            <person name="Swanson E."/>
            <person name="Gueddou A."/>
            <person name="Hezbri K."/>
            <person name="Ktari K."/>
            <person name="Nouioui I."/>
            <person name="Morris K."/>
            <person name="Simpson S."/>
            <person name="Abebe-Akele F."/>
            <person name="Thomas K."/>
            <person name="Gtari M."/>
            <person name="Tisa L.S."/>
        </authorList>
    </citation>
    <scope>NUCLEOTIDE SEQUENCE [LARGE SCALE GENOMIC DNA]</scope>
    <source>
        <strain evidence="7">NRRL B-16386</strain>
    </source>
</reference>
<dbReference type="EMBL" id="MOMC01000010">
    <property type="protein sequence ID" value="ONH32384.1"/>
    <property type="molecule type" value="Genomic_DNA"/>
</dbReference>
<protein>
    <recommendedName>
        <fullName evidence="5">FAD-binding domain-containing protein</fullName>
    </recommendedName>
</protein>
<dbReference type="AlphaFoldDB" id="A0A1V2IGT9"/>
<sequence>MTVLVVGAGPAGLATAVTLARHGVPTLVVERRPEPSPLPRATGISTRTMELIRSWGLEERVRAAGVDVRGQAWIGPSLVSPDGIALDTVWPHPDVVARLSPTAPACVPQDALEAVLLDHLTGFAHVEVRFGTELVAVRQADGTVEATLRDGGTGAVTVFRPDHLVAADGARSPVRDALGIETDDVGGDDGPRGMLGSPWLGARATLFRAPLPGGSLWDVLGDRRYFIYTVTNPEASGVLLPAGDGRWLFGQDWDLQAPTPTDEDLAGQIATAVGLPDLRPTVLRTGTFSFDARMARRYRDGAVFLVGDAAHRMTPRGGTGLNTAVHDGHDLGWKLAWVTLGWASPELLDSYETEREPIGRRNTTLSARSFGSYRDPAEELDFDLGGRVAHAWVDHAAGGQDGGGQEGGDQHGGTASPQRVAVAGRISTLDLLGPGLTVLTGPDAPAADRQAADRETLGHALGGTLTAQVPIRAWRLDGRAAEALGIPAGGSLTLRPDGKPVVRSAPGLVAAGPAR</sequence>
<keyword evidence="2" id="KW-0285">Flavoprotein</keyword>
<keyword evidence="7" id="KW-1185">Reference proteome</keyword>
<evidence type="ECO:0000256" key="2">
    <source>
        <dbReference type="ARBA" id="ARBA00022630"/>
    </source>
</evidence>
<accession>A0A1V2IGT9</accession>
<dbReference type="InterPro" id="IPR050641">
    <property type="entry name" value="RIFMO-like"/>
</dbReference>
<gene>
    <name evidence="6" type="ORF">BL253_04915</name>
</gene>
<dbReference type="GO" id="GO:0071949">
    <property type="term" value="F:FAD binding"/>
    <property type="evidence" value="ECO:0007669"/>
    <property type="project" value="InterPro"/>
</dbReference>
<dbReference type="RefSeq" id="WP_076814002.1">
    <property type="nucleotide sequence ID" value="NZ_MOMC01000010.1"/>
</dbReference>
<dbReference type="SUPFAM" id="SSF51905">
    <property type="entry name" value="FAD/NAD(P)-binding domain"/>
    <property type="match status" value="1"/>
</dbReference>
<evidence type="ECO:0000256" key="3">
    <source>
        <dbReference type="ARBA" id="ARBA00022827"/>
    </source>
</evidence>
<dbReference type="OrthoDB" id="8670884at2"/>
<feature type="domain" description="FAD-binding" evidence="5">
    <location>
        <begin position="2"/>
        <end position="364"/>
    </location>
</feature>
<dbReference type="Pfam" id="PF01494">
    <property type="entry name" value="FAD_binding_3"/>
    <property type="match status" value="1"/>
</dbReference>
<dbReference type="Proteomes" id="UP000188929">
    <property type="component" value="Unassembled WGS sequence"/>
</dbReference>
<dbReference type="InterPro" id="IPR002938">
    <property type="entry name" value="FAD-bd"/>
</dbReference>
<evidence type="ECO:0000259" key="5">
    <source>
        <dbReference type="Pfam" id="PF01494"/>
    </source>
</evidence>
<comment type="cofactor">
    <cofactor evidence="1">
        <name>FAD</name>
        <dbReference type="ChEBI" id="CHEBI:57692"/>
    </cofactor>
</comment>
<proteinExistence type="predicted"/>
<feature type="region of interest" description="Disordered" evidence="4">
    <location>
        <begin position="396"/>
        <end position="418"/>
    </location>
</feature>
<evidence type="ECO:0000256" key="4">
    <source>
        <dbReference type="SAM" id="MobiDB-lite"/>
    </source>
</evidence>
<dbReference type="Gene3D" id="3.50.50.60">
    <property type="entry name" value="FAD/NAD(P)-binding domain"/>
    <property type="match status" value="1"/>
</dbReference>